<dbReference type="AlphaFoldDB" id="A0A0L0UNY2"/>
<keyword evidence="4" id="KW-1185">Reference proteome</keyword>
<accession>A0A0L0UNY2</accession>
<feature type="region of interest" description="Disordered" evidence="1">
    <location>
        <begin position="350"/>
        <end position="400"/>
    </location>
</feature>
<dbReference type="Proteomes" id="UP000054564">
    <property type="component" value="Unassembled WGS sequence"/>
</dbReference>
<protein>
    <submittedName>
        <fullName evidence="3">Uncharacterized protein</fullName>
    </submittedName>
</protein>
<feature type="compositionally biased region" description="Basic residues" evidence="1">
    <location>
        <begin position="350"/>
        <end position="361"/>
    </location>
</feature>
<comment type="caution">
    <text evidence="3">The sequence shown here is derived from an EMBL/GenBank/DDBJ whole genome shotgun (WGS) entry which is preliminary data.</text>
</comment>
<name>A0A0L0UNY2_9BASI</name>
<dbReference type="OrthoDB" id="2509948at2759"/>
<evidence type="ECO:0000313" key="2">
    <source>
        <dbReference type="EMBL" id="KNE88774.1"/>
    </source>
</evidence>
<feature type="region of interest" description="Disordered" evidence="1">
    <location>
        <begin position="282"/>
        <end position="325"/>
    </location>
</feature>
<feature type="region of interest" description="Disordered" evidence="1">
    <location>
        <begin position="232"/>
        <end position="268"/>
    </location>
</feature>
<feature type="compositionally biased region" description="Low complexity" evidence="1">
    <location>
        <begin position="299"/>
        <end position="310"/>
    </location>
</feature>
<feature type="region of interest" description="Disordered" evidence="1">
    <location>
        <begin position="105"/>
        <end position="160"/>
    </location>
</feature>
<dbReference type="EMBL" id="AJIL01000916">
    <property type="protein sequence ID" value="KNE88774.1"/>
    <property type="molecule type" value="Genomic_DNA"/>
</dbReference>
<evidence type="ECO:0000256" key="1">
    <source>
        <dbReference type="SAM" id="MobiDB-lite"/>
    </source>
</evidence>
<dbReference type="EMBL" id="AJIL01000860">
    <property type="protein sequence ID" value="KNE88807.1"/>
    <property type="molecule type" value="Genomic_DNA"/>
</dbReference>
<feature type="compositionally biased region" description="Basic and acidic residues" evidence="1">
    <location>
        <begin position="146"/>
        <end position="160"/>
    </location>
</feature>
<feature type="compositionally biased region" description="Low complexity" evidence="1">
    <location>
        <begin position="123"/>
        <end position="145"/>
    </location>
</feature>
<organism evidence="3 4">
    <name type="scientific">Puccinia striiformis f. sp. tritici PST-78</name>
    <dbReference type="NCBI Taxonomy" id="1165861"/>
    <lineage>
        <taxon>Eukaryota</taxon>
        <taxon>Fungi</taxon>
        <taxon>Dikarya</taxon>
        <taxon>Basidiomycota</taxon>
        <taxon>Pucciniomycotina</taxon>
        <taxon>Pucciniomycetes</taxon>
        <taxon>Pucciniales</taxon>
        <taxon>Pucciniaceae</taxon>
        <taxon>Puccinia</taxon>
    </lineage>
</organism>
<evidence type="ECO:0000313" key="4">
    <source>
        <dbReference type="Proteomes" id="UP000054564"/>
    </source>
</evidence>
<sequence>MNQKWSRRPVYQMENGYETRIRYLEEVVQLLISRTNSAPTSIMSTAPQAISFRYSADRGLVPLLSETTARSLAMAQSVCHTLSYRTPGEYTNRHPSPSIASLANSSASIIRSRRKPKRDTCRSPPSSCAAGASLSSIISPIGPSSKLRERNSHVRSSSLDRFRASASIDTASVSKTIATAQDPMSPLLDPPTLDAALEHLGSNNHIVETSSREVIHIDHPISMVSPTQSLFNDSSLDSSDQTAAPIAPSSVSAPIVGSPDSDRPFSLASLPTRSSTIINASTDPVYPILPSPEPIQPRSIDSSSTSSKDSPLATITTKPADPELAPDLSQSALEHYNDIDTYLELSGAIKTKKKKKKKKKASNSSVPSQPVDEPIAAVGSMSVMDEEELDPLERKNDPRYRPIEDSEFVGWGECIDSPTATPNNPILFYV</sequence>
<dbReference type="STRING" id="1165861.A0A0L0UNY2"/>
<reference evidence="4" key="2">
    <citation type="submission" date="2014-03" db="EMBL/GenBank/DDBJ databases">
        <title>The Genome Sequence of Puccinia striiformis f. sp. tritici PST-78.</title>
        <authorList>
            <consortium name="The Broad Institute Genome Sequencing Platform"/>
            <person name="Cuomo C."/>
            <person name="Hulbert S."/>
            <person name="Chen X."/>
            <person name="Walker B."/>
            <person name="Young S.K."/>
            <person name="Zeng Q."/>
            <person name="Gargeya S."/>
            <person name="Fitzgerald M."/>
            <person name="Haas B."/>
            <person name="Abouelleil A."/>
            <person name="Alvarado L."/>
            <person name="Arachchi H.M."/>
            <person name="Berlin A.M."/>
            <person name="Chapman S.B."/>
            <person name="Goldberg J."/>
            <person name="Griggs A."/>
            <person name="Gujja S."/>
            <person name="Hansen M."/>
            <person name="Howarth C."/>
            <person name="Imamovic A."/>
            <person name="Larimer J."/>
            <person name="McCowan C."/>
            <person name="Montmayeur A."/>
            <person name="Murphy C."/>
            <person name="Neiman D."/>
            <person name="Pearson M."/>
            <person name="Priest M."/>
            <person name="Roberts A."/>
            <person name="Saif S."/>
            <person name="Shea T."/>
            <person name="Sisk P."/>
            <person name="Sykes S."/>
            <person name="Wortman J."/>
            <person name="Nusbaum C."/>
            <person name="Birren B."/>
        </authorList>
    </citation>
    <scope>NUCLEOTIDE SEQUENCE [LARGE SCALE GENOMIC DNA]</scope>
    <source>
        <strain evidence="4">race PST-78</strain>
    </source>
</reference>
<proteinExistence type="predicted"/>
<evidence type="ECO:0000313" key="3">
    <source>
        <dbReference type="EMBL" id="KNE88807.1"/>
    </source>
</evidence>
<feature type="compositionally biased region" description="Low complexity" evidence="1">
    <location>
        <begin position="233"/>
        <end position="256"/>
    </location>
</feature>
<feature type="compositionally biased region" description="Basic and acidic residues" evidence="1">
    <location>
        <begin position="391"/>
        <end position="400"/>
    </location>
</feature>
<reference evidence="3" key="1">
    <citation type="submission" date="2014-03" db="EMBL/GenBank/DDBJ databases">
        <title>Cloning and expression analysis of gamma-glutamylcysteines synthetase in perennial ryegrass.</title>
        <authorList>
            <person name="Wei S."/>
            <person name="Sun Z."/>
        </authorList>
    </citation>
    <scope>NUCLEOTIDE SEQUENCE</scope>
    <source>
        <strain evidence="3">Race PST-78</strain>
    </source>
</reference>
<gene>
    <name evidence="3" type="ORF">PSTG_17755</name>
    <name evidence="2" type="ORF">PSTG_17803</name>
</gene>